<sequence length="214" mass="24414">MERDTIALDYISLSIHILSIAQNHSKRPYDNISCLCREIEQITDKHVRLLLYTDSEKMTDLLSPRSSQIILIPVQFREVVYGSLEVETQSLSFSDIALQRYVLSLLSNICAWILHSIELSMIVNKESHSQPALSSSLTRRQQEVLKLICRGYTPKMIADTLAIAPSTVEKHRQQIYAKLDVHNEYDVMHAAYSAGLFSPIQDLMTFNERACSRA</sequence>
<name>A0A402A946_9CHLR</name>
<dbReference type="Pfam" id="PF00196">
    <property type="entry name" value="GerE"/>
    <property type="match status" value="1"/>
</dbReference>
<dbReference type="CDD" id="cd06170">
    <property type="entry name" value="LuxR_C_like"/>
    <property type="match status" value="1"/>
</dbReference>
<evidence type="ECO:0000256" key="3">
    <source>
        <dbReference type="ARBA" id="ARBA00023163"/>
    </source>
</evidence>
<dbReference type="PANTHER" id="PTHR44688:SF16">
    <property type="entry name" value="DNA-BINDING TRANSCRIPTIONAL ACTIVATOR DEVR_DOSR"/>
    <property type="match status" value="1"/>
</dbReference>
<dbReference type="GO" id="GO:0006355">
    <property type="term" value="P:regulation of DNA-templated transcription"/>
    <property type="evidence" value="ECO:0007669"/>
    <property type="project" value="InterPro"/>
</dbReference>
<keyword evidence="6" id="KW-1185">Reference proteome</keyword>
<dbReference type="PROSITE" id="PS50043">
    <property type="entry name" value="HTH_LUXR_2"/>
    <property type="match status" value="1"/>
</dbReference>
<keyword evidence="1" id="KW-0805">Transcription regulation</keyword>
<dbReference type="AlphaFoldDB" id="A0A402A946"/>
<evidence type="ECO:0000313" key="6">
    <source>
        <dbReference type="Proteomes" id="UP000287352"/>
    </source>
</evidence>
<keyword evidence="3" id="KW-0804">Transcription</keyword>
<dbReference type="PRINTS" id="PR00038">
    <property type="entry name" value="HTHLUXR"/>
</dbReference>
<evidence type="ECO:0000259" key="4">
    <source>
        <dbReference type="PROSITE" id="PS50043"/>
    </source>
</evidence>
<proteinExistence type="predicted"/>
<protein>
    <recommendedName>
        <fullName evidence="4">HTH luxR-type domain-containing protein</fullName>
    </recommendedName>
</protein>
<dbReference type="RefSeq" id="WP_126583122.1">
    <property type="nucleotide sequence ID" value="NZ_BIFR01000002.1"/>
</dbReference>
<dbReference type="GO" id="GO:0003677">
    <property type="term" value="F:DNA binding"/>
    <property type="evidence" value="ECO:0007669"/>
    <property type="project" value="UniProtKB-KW"/>
</dbReference>
<dbReference type="SMART" id="SM00421">
    <property type="entry name" value="HTH_LUXR"/>
    <property type="match status" value="1"/>
</dbReference>
<dbReference type="SUPFAM" id="SSF46894">
    <property type="entry name" value="C-terminal effector domain of the bipartite response regulators"/>
    <property type="match status" value="1"/>
</dbReference>
<dbReference type="EMBL" id="BIFR01000002">
    <property type="protein sequence ID" value="GCE15697.1"/>
    <property type="molecule type" value="Genomic_DNA"/>
</dbReference>
<dbReference type="Proteomes" id="UP000287352">
    <property type="component" value="Unassembled WGS sequence"/>
</dbReference>
<dbReference type="OrthoDB" id="163534at2"/>
<feature type="domain" description="HTH luxR-type" evidence="4">
    <location>
        <begin position="130"/>
        <end position="195"/>
    </location>
</feature>
<evidence type="ECO:0000313" key="5">
    <source>
        <dbReference type="EMBL" id="GCE15697.1"/>
    </source>
</evidence>
<gene>
    <name evidence="5" type="ORF">KTT_55560</name>
</gene>
<evidence type="ECO:0000256" key="2">
    <source>
        <dbReference type="ARBA" id="ARBA00023125"/>
    </source>
</evidence>
<dbReference type="InterPro" id="IPR016032">
    <property type="entry name" value="Sig_transdc_resp-reg_C-effctor"/>
</dbReference>
<accession>A0A402A946</accession>
<comment type="caution">
    <text evidence="5">The sequence shown here is derived from an EMBL/GenBank/DDBJ whole genome shotgun (WGS) entry which is preliminary data.</text>
</comment>
<evidence type="ECO:0000256" key="1">
    <source>
        <dbReference type="ARBA" id="ARBA00023015"/>
    </source>
</evidence>
<dbReference type="Gene3D" id="1.10.10.10">
    <property type="entry name" value="Winged helix-like DNA-binding domain superfamily/Winged helix DNA-binding domain"/>
    <property type="match status" value="1"/>
</dbReference>
<reference evidence="6" key="1">
    <citation type="submission" date="2018-12" db="EMBL/GenBank/DDBJ databases">
        <title>Tengunoibacter tsumagoiensis gen. nov., sp. nov., Dictyobacter kobayashii sp. nov., D. alpinus sp. nov., and D. joshuensis sp. nov. and description of Dictyobacteraceae fam. nov. within the order Ktedonobacterales isolated from Tengu-no-mugimeshi.</title>
        <authorList>
            <person name="Wang C.M."/>
            <person name="Zheng Y."/>
            <person name="Sakai Y."/>
            <person name="Toyoda A."/>
            <person name="Minakuchi Y."/>
            <person name="Abe K."/>
            <person name="Yokota A."/>
            <person name="Yabe S."/>
        </authorList>
    </citation>
    <scope>NUCLEOTIDE SEQUENCE [LARGE SCALE GENOMIC DNA]</scope>
    <source>
        <strain evidence="6">Uno3</strain>
    </source>
</reference>
<dbReference type="PANTHER" id="PTHR44688">
    <property type="entry name" value="DNA-BINDING TRANSCRIPTIONAL ACTIVATOR DEVR_DOSR"/>
    <property type="match status" value="1"/>
</dbReference>
<dbReference type="InterPro" id="IPR036388">
    <property type="entry name" value="WH-like_DNA-bd_sf"/>
</dbReference>
<keyword evidence="2" id="KW-0238">DNA-binding</keyword>
<dbReference type="InterPro" id="IPR000792">
    <property type="entry name" value="Tscrpt_reg_LuxR_C"/>
</dbReference>
<organism evidence="5 6">
    <name type="scientific">Tengunoibacter tsumagoiensis</name>
    <dbReference type="NCBI Taxonomy" id="2014871"/>
    <lineage>
        <taxon>Bacteria</taxon>
        <taxon>Bacillati</taxon>
        <taxon>Chloroflexota</taxon>
        <taxon>Ktedonobacteria</taxon>
        <taxon>Ktedonobacterales</taxon>
        <taxon>Dictyobacteraceae</taxon>
        <taxon>Tengunoibacter</taxon>
    </lineage>
</organism>